<dbReference type="GO" id="GO:0004180">
    <property type="term" value="F:carboxypeptidase activity"/>
    <property type="evidence" value="ECO:0007669"/>
    <property type="project" value="UniProtKB-KW"/>
</dbReference>
<reference evidence="2 3" key="1">
    <citation type="submission" date="2022-01" db="EMBL/GenBank/DDBJ databases">
        <title>Collection of gut derived symbiotic bacterial strains cultured from healthy donors.</title>
        <authorList>
            <person name="Lin H."/>
            <person name="Kohout C."/>
            <person name="Waligurski E."/>
            <person name="Pamer E.G."/>
        </authorList>
    </citation>
    <scope>NUCLEOTIDE SEQUENCE [LARGE SCALE GENOMIC DNA]</scope>
    <source>
        <strain evidence="2 3">DFI.7.58</strain>
    </source>
</reference>
<evidence type="ECO:0000313" key="2">
    <source>
        <dbReference type="EMBL" id="MCG4610272.1"/>
    </source>
</evidence>
<evidence type="ECO:0000259" key="1">
    <source>
        <dbReference type="Pfam" id="PF02557"/>
    </source>
</evidence>
<dbReference type="Proteomes" id="UP001298681">
    <property type="component" value="Unassembled WGS sequence"/>
</dbReference>
<proteinExistence type="predicted"/>
<gene>
    <name evidence="2" type="ORF">L0P57_04935</name>
</gene>
<organism evidence="2 3">
    <name type="scientific">Anaeromassilibacillus senegalensis</name>
    <dbReference type="NCBI Taxonomy" id="1673717"/>
    <lineage>
        <taxon>Bacteria</taxon>
        <taxon>Bacillati</taxon>
        <taxon>Bacillota</taxon>
        <taxon>Clostridia</taxon>
        <taxon>Eubacteriales</taxon>
        <taxon>Acutalibacteraceae</taxon>
        <taxon>Anaeromassilibacillus</taxon>
    </lineage>
</organism>
<keyword evidence="3" id="KW-1185">Reference proteome</keyword>
<dbReference type="SUPFAM" id="SSF55166">
    <property type="entry name" value="Hedgehog/DD-peptidase"/>
    <property type="match status" value="1"/>
</dbReference>
<dbReference type="EMBL" id="JAKNHQ010000005">
    <property type="protein sequence ID" value="MCG4610272.1"/>
    <property type="molecule type" value="Genomic_DNA"/>
</dbReference>
<keyword evidence="2" id="KW-0645">Protease</keyword>
<comment type="caution">
    <text evidence="2">The sequence shown here is derived from an EMBL/GenBank/DDBJ whole genome shotgun (WGS) entry which is preliminary data.</text>
</comment>
<dbReference type="InterPro" id="IPR009045">
    <property type="entry name" value="Zn_M74/Hedgehog-like"/>
</dbReference>
<dbReference type="InterPro" id="IPR052179">
    <property type="entry name" value="DD-CPase-like"/>
</dbReference>
<keyword evidence="2" id="KW-0121">Carboxypeptidase</keyword>
<dbReference type="Gene3D" id="3.30.200.180">
    <property type="match status" value="1"/>
</dbReference>
<dbReference type="PANTHER" id="PTHR34385:SF1">
    <property type="entry name" value="PEPTIDOGLYCAN L-ALANYL-D-GLUTAMATE ENDOPEPTIDASE CWLK"/>
    <property type="match status" value="1"/>
</dbReference>
<keyword evidence="2" id="KW-0378">Hydrolase</keyword>
<name>A0ABS9MHI0_9FIRM</name>
<evidence type="ECO:0000313" key="3">
    <source>
        <dbReference type="Proteomes" id="UP001298681"/>
    </source>
</evidence>
<dbReference type="InterPro" id="IPR003709">
    <property type="entry name" value="VanY-like_core_dom"/>
</dbReference>
<dbReference type="Gene3D" id="3.30.1380.10">
    <property type="match status" value="1"/>
</dbReference>
<dbReference type="Pfam" id="PF02557">
    <property type="entry name" value="VanY"/>
    <property type="match status" value="1"/>
</dbReference>
<sequence>MKPVLLRQENISHGDLLLVAPGHPLPPFPVLPEMVPALPDQPDILLQPHAAQSLQRLIATLDGWKQVTAVSGFRTQEEQEEIWRDTQAKEGLAFTQKYVALPGHSEHQTGLAIDLAAQSARIDFICPDFPHTGIFQKFRQLAPQFGFIERYLSGKESLTGIAAEPWHFRFVGVPHSIVIAQKHWVLEEYLSFLKNATAPGHPFSYRFNGIHFELFYVPMEKPIETTVEIPDSMSYSLSGTNAGGIVLTLWRSPHED</sequence>
<dbReference type="PANTHER" id="PTHR34385">
    <property type="entry name" value="D-ALANYL-D-ALANINE CARBOXYPEPTIDASE"/>
    <property type="match status" value="1"/>
</dbReference>
<dbReference type="RefSeq" id="WP_237966574.1">
    <property type="nucleotide sequence ID" value="NZ_JAKNHQ010000005.1"/>
</dbReference>
<feature type="domain" description="D-alanyl-D-alanine carboxypeptidase-like core" evidence="1">
    <location>
        <begin position="45"/>
        <end position="172"/>
    </location>
</feature>
<accession>A0ABS9MHI0</accession>
<protein>
    <submittedName>
        <fullName evidence="2">D-alanyl-D-alanine carboxypeptidase family protein</fullName>
    </submittedName>
</protein>